<dbReference type="SUPFAM" id="SSF48024">
    <property type="entry name" value="N-terminal domain of DnaB helicase"/>
    <property type="match status" value="1"/>
</dbReference>
<evidence type="ECO:0000256" key="3">
    <source>
        <dbReference type="ARBA" id="ARBA00022741"/>
    </source>
</evidence>
<sequence length="451" mass="51269">MNSVRDIEQYHPGNEEKLLRQILEAESMILGAVLLEPGVIGDITLEEKHFSQWHNQRIFAAMRAVEEKGLDVNPVTLVDELREDVEQVGGVQFLLELAAHCPTAANVAHFESLVLKQYELALIRDSAYEFLRDYTPESAHDLYKALASMKTHMTHQEESKKELMVELYESLYHEREGLPGVATGFESLDALTGGWKEGELIILAARPSMGKTAFAIQLAWECIKQDGVALTFSLEMSSRQVMQRLLSSLTGINMMKWNNPYKYLTADEMPKMHAALNDVYKSDFELSQNGMITLQEMRQQILTLKQEHPDKPFLVLIDYLQLITVKGRFDRHDLAIGYITKELKGMAREFGIPIILLSQLSRGVESRDDKRPRLTDLRDSGNIEQDADVVLFLYRDDYYHSDTKSGREVEIKIAKNRNGPVGTVKVEFVKEYGRFVGKNDGAQKKTLKTGP</sequence>
<evidence type="ECO:0000256" key="7">
    <source>
        <dbReference type="ARBA" id="ARBA00023125"/>
    </source>
</evidence>
<dbReference type="Gene3D" id="3.40.50.300">
    <property type="entry name" value="P-loop containing nucleotide triphosphate hydrolases"/>
    <property type="match status" value="1"/>
</dbReference>
<organism evidence="12 13">
    <name type="scientific">Rossellomorea marisflavi</name>
    <dbReference type="NCBI Taxonomy" id="189381"/>
    <lineage>
        <taxon>Bacteria</taxon>
        <taxon>Bacillati</taxon>
        <taxon>Bacillota</taxon>
        <taxon>Bacilli</taxon>
        <taxon>Bacillales</taxon>
        <taxon>Bacillaceae</taxon>
        <taxon>Rossellomorea</taxon>
    </lineage>
</organism>
<keyword evidence="5 12" id="KW-0347">Helicase</keyword>
<feature type="domain" description="SF4 helicase" evidence="11">
    <location>
        <begin position="174"/>
        <end position="442"/>
    </location>
</feature>
<evidence type="ECO:0000256" key="4">
    <source>
        <dbReference type="ARBA" id="ARBA00022801"/>
    </source>
</evidence>
<comment type="similarity">
    <text evidence="1">Belongs to the helicase family. DnaB subfamily.</text>
</comment>
<keyword evidence="2" id="KW-0235">DNA replication</keyword>
<reference evidence="12 13" key="1">
    <citation type="submission" date="2019-08" db="EMBL/GenBank/DDBJ databases">
        <title>Bacillus genomes from the desert of Cuatro Cienegas, Coahuila.</title>
        <authorList>
            <person name="Olmedo-Alvarez G."/>
        </authorList>
    </citation>
    <scope>NUCLEOTIDE SEQUENCE [LARGE SCALE GENOMIC DNA]</scope>
    <source>
        <strain evidence="12 13">CH108_3D</strain>
    </source>
</reference>
<evidence type="ECO:0000256" key="1">
    <source>
        <dbReference type="ARBA" id="ARBA00008428"/>
    </source>
</evidence>
<dbReference type="InterPro" id="IPR036185">
    <property type="entry name" value="DNA_heli_DnaB-like_N_sf"/>
</dbReference>
<dbReference type="GO" id="GO:0006260">
    <property type="term" value="P:DNA replication"/>
    <property type="evidence" value="ECO:0007669"/>
    <property type="project" value="UniProtKB-KW"/>
</dbReference>
<dbReference type="Pfam" id="PF00772">
    <property type="entry name" value="DnaB"/>
    <property type="match status" value="1"/>
</dbReference>
<dbReference type="EC" id="5.6.2.3" evidence="9"/>
<evidence type="ECO:0000256" key="9">
    <source>
        <dbReference type="ARBA" id="ARBA00044969"/>
    </source>
</evidence>
<dbReference type="Proteomes" id="UP000322997">
    <property type="component" value="Unassembled WGS sequence"/>
</dbReference>
<protein>
    <recommendedName>
        <fullName evidence="9">DNA 5'-3' helicase</fullName>
        <ecNumber evidence="9">5.6.2.3</ecNumber>
    </recommendedName>
</protein>
<evidence type="ECO:0000313" key="12">
    <source>
        <dbReference type="EMBL" id="TYS54972.1"/>
    </source>
</evidence>
<keyword evidence="6" id="KW-0067">ATP-binding</keyword>
<gene>
    <name evidence="12" type="ORF">FZC83_08465</name>
</gene>
<dbReference type="GO" id="GO:0005829">
    <property type="term" value="C:cytosol"/>
    <property type="evidence" value="ECO:0007669"/>
    <property type="project" value="TreeGrafter"/>
</dbReference>
<evidence type="ECO:0000256" key="6">
    <source>
        <dbReference type="ARBA" id="ARBA00022840"/>
    </source>
</evidence>
<dbReference type="GO" id="GO:0005524">
    <property type="term" value="F:ATP binding"/>
    <property type="evidence" value="ECO:0007669"/>
    <property type="project" value="UniProtKB-KW"/>
</dbReference>
<dbReference type="Gene3D" id="1.10.860.10">
    <property type="entry name" value="DNAb Helicase, Chain A"/>
    <property type="match status" value="1"/>
</dbReference>
<dbReference type="GO" id="GO:0016787">
    <property type="term" value="F:hydrolase activity"/>
    <property type="evidence" value="ECO:0007669"/>
    <property type="project" value="UniProtKB-KW"/>
</dbReference>
<evidence type="ECO:0000256" key="2">
    <source>
        <dbReference type="ARBA" id="ARBA00022705"/>
    </source>
</evidence>
<keyword evidence="4" id="KW-0378">Hydrolase</keyword>
<dbReference type="CDD" id="cd00984">
    <property type="entry name" value="DnaB_C"/>
    <property type="match status" value="1"/>
</dbReference>
<dbReference type="GO" id="GO:0003677">
    <property type="term" value="F:DNA binding"/>
    <property type="evidence" value="ECO:0007669"/>
    <property type="project" value="UniProtKB-KW"/>
</dbReference>
<proteinExistence type="inferred from homology"/>
<dbReference type="SUPFAM" id="SSF52540">
    <property type="entry name" value="P-loop containing nucleoside triphosphate hydrolases"/>
    <property type="match status" value="1"/>
</dbReference>
<dbReference type="InterPro" id="IPR016136">
    <property type="entry name" value="DNA_helicase_N/primase_C"/>
</dbReference>
<evidence type="ECO:0000256" key="8">
    <source>
        <dbReference type="ARBA" id="ARBA00023235"/>
    </source>
</evidence>
<dbReference type="GO" id="GO:0043139">
    <property type="term" value="F:5'-3' DNA helicase activity"/>
    <property type="evidence" value="ECO:0007669"/>
    <property type="project" value="UniProtKB-EC"/>
</dbReference>
<dbReference type="InterPro" id="IPR027417">
    <property type="entry name" value="P-loop_NTPase"/>
</dbReference>
<dbReference type="RefSeq" id="WP_148985049.1">
    <property type="nucleotide sequence ID" value="NZ_JBNILK010000003.1"/>
</dbReference>
<dbReference type="InterPro" id="IPR007693">
    <property type="entry name" value="DNA_helicase_DnaB-like_N"/>
</dbReference>
<evidence type="ECO:0000259" key="11">
    <source>
        <dbReference type="PROSITE" id="PS51199"/>
    </source>
</evidence>
<dbReference type="PANTHER" id="PTHR30153:SF2">
    <property type="entry name" value="REPLICATIVE DNA HELICASE"/>
    <property type="match status" value="1"/>
</dbReference>
<name>A0A5D4RZF7_9BACI</name>
<dbReference type="PROSITE" id="PS51199">
    <property type="entry name" value="SF4_HELICASE"/>
    <property type="match status" value="1"/>
</dbReference>
<comment type="catalytic activity">
    <reaction evidence="10">
        <text>ATP + H2O = ADP + phosphate + H(+)</text>
        <dbReference type="Rhea" id="RHEA:13065"/>
        <dbReference type="ChEBI" id="CHEBI:15377"/>
        <dbReference type="ChEBI" id="CHEBI:15378"/>
        <dbReference type="ChEBI" id="CHEBI:30616"/>
        <dbReference type="ChEBI" id="CHEBI:43474"/>
        <dbReference type="ChEBI" id="CHEBI:456216"/>
        <dbReference type="EC" id="5.6.2.3"/>
    </reaction>
</comment>
<keyword evidence="8" id="KW-0413">Isomerase</keyword>
<dbReference type="EMBL" id="VTEQ01000002">
    <property type="protein sequence ID" value="TYS54972.1"/>
    <property type="molecule type" value="Genomic_DNA"/>
</dbReference>
<dbReference type="Pfam" id="PF03796">
    <property type="entry name" value="DnaB_C"/>
    <property type="match status" value="1"/>
</dbReference>
<evidence type="ECO:0000313" key="13">
    <source>
        <dbReference type="Proteomes" id="UP000322997"/>
    </source>
</evidence>
<accession>A0A5D4RZF7</accession>
<keyword evidence="3" id="KW-0547">Nucleotide-binding</keyword>
<dbReference type="AlphaFoldDB" id="A0A5D4RZF7"/>
<comment type="caution">
    <text evidence="12">The sequence shown here is derived from an EMBL/GenBank/DDBJ whole genome shotgun (WGS) entry which is preliminary data.</text>
</comment>
<keyword evidence="7" id="KW-0238">DNA-binding</keyword>
<dbReference type="PANTHER" id="PTHR30153">
    <property type="entry name" value="REPLICATIVE DNA HELICASE DNAB"/>
    <property type="match status" value="1"/>
</dbReference>
<evidence type="ECO:0000256" key="10">
    <source>
        <dbReference type="ARBA" id="ARBA00048954"/>
    </source>
</evidence>
<dbReference type="InterPro" id="IPR007694">
    <property type="entry name" value="DNA_helicase_DnaB-like_C"/>
</dbReference>
<evidence type="ECO:0000256" key="5">
    <source>
        <dbReference type="ARBA" id="ARBA00022806"/>
    </source>
</evidence>